<dbReference type="Proteomes" id="UP000199647">
    <property type="component" value="Unassembled WGS sequence"/>
</dbReference>
<dbReference type="OrthoDB" id="9773078at2"/>
<name>A0A1H9A5H0_9HYPH</name>
<dbReference type="SUPFAM" id="SSF51735">
    <property type="entry name" value="NAD(P)-binding Rossmann-fold domains"/>
    <property type="match status" value="1"/>
</dbReference>
<protein>
    <submittedName>
        <fullName evidence="6">Threonine dehydrogenase</fullName>
    </submittedName>
</protein>
<dbReference type="RefSeq" id="WP_092494838.1">
    <property type="nucleotide sequence ID" value="NZ_FOFG01000001.1"/>
</dbReference>
<evidence type="ECO:0000313" key="7">
    <source>
        <dbReference type="Proteomes" id="UP000199647"/>
    </source>
</evidence>
<evidence type="ECO:0000256" key="2">
    <source>
        <dbReference type="ARBA" id="ARBA00022723"/>
    </source>
</evidence>
<feature type="domain" description="Alcohol dehydrogenase-like N-terminal" evidence="5">
    <location>
        <begin position="26"/>
        <end position="154"/>
    </location>
</feature>
<dbReference type="STRING" id="1855383.SAMN05216548_101331"/>
<feature type="domain" description="Alcohol dehydrogenase-like C-terminal" evidence="4">
    <location>
        <begin position="196"/>
        <end position="266"/>
    </location>
</feature>
<keyword evidence="3" id="KW-0862">Zinc</keyword>
<dbReference type="InterPro" id="IPR013154">
    <property type="entry name" value="ADH-like_N"/>
</dbReference>
<gene>
    <name evidence="6" type="ORF">SAMN05216548_101331</name>
</gene>
<dbReference type="InterPro" id="IPR013149">
    <property type="entry name" value="ADH-like_C"/>
</dbReference>
<evidence type="ECO:0000313" key="6">
    <source>
        <dbReference type="EMBL" id="SEP71909.1"/>
    </source>
</evidence>
<proteinExistence type="predicted"/>
<comment type="cofactor">
    <cofactor evidence="1">
        <name>Zn(2+)</name>
        <dbReference type="ChEBI" id="CHEBI:29105"/>
    </cofactor>
</comment>
<dbReference type="InterPro" id="IPR036291">
    <property type="entry name" value="NAD(P)-bd_dom_sf"/>
</dbReference>
<accession>A0A1H9A5H0</accession>
<dbReference type="PANTHER" id="PTHR42813">
    <property type="entry name" value="ZINC-TYPE ALCOHOL DEHYDROGENASE-LIKE"/>
    <property type="match status" value="1"/>
</dbReference>
<dbReference type="PANTHER" id="PTHR42813:SF2">
    <property type="entry name" value="DEHYDROGENASE, ZINC-CONTAINING, PUTATIVE (AFU_ORTHOLOGUE AFUA_2G02810)-RELATED"/>
    <property type="match status" value="1"/>
</dbReference>
<sequence>MKALCWHGKGDIRYDTVPDPQIEDGRDVIIKVTSCAICGSDLHLMDGYIPTMESGDVLGHEFMGEVVDVGRDHKKFKVGDKIVVPFTICCGECYQCKRGNFSVCERSNRNGEMAKKMFGHQAAGLFGYSHLTGGYAGGQAEYVRVPFADVAPVKAPDGVPDEQLLFLTDIFPTGWMAAKNCEIEPTDTVAVWGCGPVGQFCIKSAILLGAERVIAIDLVPERLAMARAAGAETIDSSQENVLERLNQMTHGHGPEKCIDSVGMEAHAGGSIDAVIDKAKAAAMLGTDRPHVLREAIMACRPAGIVSVPGVYGGLLDKIPFGAAMNKGLTIRTGQTHVNRYIDDLMHRVLDGQIDPSFVITHRAKLEDGPDLYHTFRDKKDGCIKVVMTP</sequence>
<reference evidence="6 7" key="1">
    <citation type="submission" date="2016-10" db="EMBL/GenBank/DDBJ databases">
        <authorList>
            <person name="de Groot N.N."/>
        </authorList>
    </citation>
    <scope>NUCLEOTIDE SEQUENCE [LARGE SCALE GENOMIC DNA]</scope>
    <source>
        <strain evidence="6 7">A52C2</strain>
    </source>
</reference>
<evidence type="ECO:0000259" key="4">
    <source>
        <dbReference type="Pfam" id="PF00107"/>
    </source>
</evidence>
<dbReference type="Pfam" id="PF00107">
    <property type="entry name" value="ADH_zinc_N"/>
    <property type="match status" value="1"/>
</dbReference>
<evidence type="ECO:0000256" key="1">
    <source>
        <dbReference type="ARBA" id="ARBA00001947"/>
    </source>
</evidence>
<dbReference type="InterPro" id="IPR011032">
    <property type="entry name" value="GroES-like_sf"/>
</dbReference>
<dbReference type="GO" id="GO:0046872">
    <property type="term" value="F:metal ion binding"/>
    <property type="evidence" value="ECO:0007669"/>
    <property type="project" value="UniProtKB-KW"/>
</dbReference>
<evidence type="ECO:0000259" key="5">
    <source>
        <dbReference type="Pfam" id="PF08240"/>
    </source>
</evidence>
<organism evidence="6 7">
    <name type="scientific">Faunimonas pinastri</name>
    <dbReference type="NCBI Taxonomy" id="1855383"/>
    <lineage>
        <taxon>Bacteria</taxon>
        <taxon>Pseudomonadati</taxon>
        <taxon>Pseudomonadota</taxon>
        <taxon>Alphaproteobacteria</taxon>
        <taxon>Hyphomicrobiales</taxon>
        <taxon>Afifellaceae</taxon>
        <taxon>Faunimonas</taxon>
    </lineage>
</organism>
<keyword evidence="2" id="KW-0479">Metal-binding</keyword>
<dbReference type="CDD" id="cd08283">
    <property type="entry name" value="FDH_like_1"/>
    <property type="match status" value="1"/>
</dbReference>
<keyword evidence="7" id="KW-1185">Reference proteome</keyword>
<dbReference type="Gene3D" id="3.90.180.10">
    <property type="entry name" value="Medium-chain alcohol dehydrogenases, catalytic domain"/>
    <property type="match status" value="1"/>
</dbReference>
<dbReference type="Gene3D" id="3.40.50.720">
    <property type="entry name" value="NAD(P)-binding Rossmann-like Domain"/>
    <property type="match status" value="1"/>
</dbReference>
<dbReference type="Pfam" id="PF08240">
    <property type="entry name" value="ADH_N"/>
    <property type="match status" value="1"/>
</dbReference>
<evidence type="ECO:0000256" key="3">
    <source>
        <dbReference type="ARBA" id="ARBA00022833"/>
    </source>
</evidence>
<dbReference type="SUPFAM" id="SSF50129">
    <property type="entry name" value="GroES-like"/>
    <property type="match status" value="1"/>
</dbReference>
<dbReference type="AlphaFoldDB" id="A0A1H9A5H0"/>
<dbReference type="EMBL" id="FOFG01000001">
    <property type="protein sequence ID" value="SEP71909.1"/>
    <property type="molecule type" value="Genomic_DNA"/>
</dbReference>